<dbReference type="PANTHER" id="PTHR11002:SF79">
    <property type="entry name" value="CARBONIC ANHYDRASE 2"/>
    <property type="match status" value="1"/>
</dbReference>
<dbReference type="EMBL" id="JAVDYB010000001">
    <property type="protein sequence ID" value="MDR7276742.1"/>
    <property type="molecule type" value="Genomic_DNA"/>
</dbReference>
<evidence type="ECO:0000256" key="4">
    <source>
        <dbReference type="ARBA" id="ARBA00023239"/>
    </source>
</evidence>
<keyword evidence="4 9" id="KW-0456">Lyase</keyword>
<dbReference type="InterPro" id="IPR015892">
    <property type="entry name" value="Carbonic_anhydrase_CS"/>
</dbReference>
<feature type="binding site" evidence="7">
    <location>
        <position position="89"/>
    </location>
    <ligand>
        <name>Zn(2+)</name>
        <dbReference type="ChEBI" id="CHEBI:29105"/>
    </ligand>
</feature>
<evidence type="ECO:0000256" key="3">
    <source>
        <dbReference type="ARBA" id="ARBA00022833"/>
    </source>
</evidence>
<keyword evidence="7" id="KW-0479">Metal-binding</keyword>
<dbReference type="CDD" id="cd03378">
    <property type="entry name" value="beta_CA_cladeC"/>
    <property type="match status" value="1"/>
</dbReference>
<dbReference type="AlphaFoldDB" id="A0AAE3YPD0"/>
<dbReference type="Proteomes" id="UP001183643">
    <property type="component" value="Unassembled WGS sequence"/>
</dbReference>
<dbReference type="Gene3D" id="3.40.1050.10">
    <property type="entry name" value="Carbonic anhydrase"/>
    <property type="match status" value="1"/>
</dbReference>
<dbReference type="InterPro" id="IPR036874">
    <property type="entry name" value="Carbonic_anhydrase_sf"/>
</dbReference>
<sequence length="233" mass="23990">MPLSPLSRRTLLAAGSVAAGALAIPAAASAAPASAEPAPTTPAAAVRRLLAGNHRFATGHARHPHQTLDRLREVATGQDPWAVVLGCADSRVSPELLFDEGIGDLFDNRVAGNIVDDLLLGSMEYAVEEFAPPLIVVLGHERCGAVSATINAINTGGEAPGHIASIVEALRPIVAPYAAAPDGVERGVQANVRAQAAAILSRSEIIREHVESGHGAVVGARYDLDTGVVTLVH</sequence>
<comment type="function">
    <text evidence="5">Catalyzes the reversible hydration of carbon dioxide to form bicarbonate.</text>
</comment>
<dbReference type="SMART" id="SM00947">
    <property type="entry name" value="Pro_CA"/>
    <property type="match status" value="1"/>
</dbReference>
<dbReference type="GO" id="GO:0015976">
    <property type="term" value="P:carbon utilization"/>
    <property type="evidence" value="ECO:0007669"/>
    <property type="project" value="InterPro"/>
</dbReference>
<name>A0AAE3YPD0_9ACTN</name>
<dbReference type="RefSeq" id="WP_310368959.1">
    <property type="nucleotide sequence ID" value="NZ_JAVDYB010000001.1"/>
</dbReference>
<comment type="cofactor">
    <cofactor evidence="7">
        <name>Zn(2+)</name>
        <dbReference type="ChEBI" id="CHEBI:29105"/>
    </cofactor>
    <text evidence="7">Binds 1 zinc ion per subunit.</text>
</comment>
<feature type="binding site" evidence="7">
    <location>
        <position position="140"/>
    </location>
    <ligand>
        <name>Zn(2+)</name>
        <dbReference type="ChEBI" id="CHEBI:29105"/>
    </ligand>
</feature>
<keyword evidence="10" id="KW-1185">Reference proteome</keyword>
<proteinExistence type="inferred from homology"/>
<dbReference type="InterPro" id="IPR006311">
    <property type="entry name" value="TAT_signal"/>
</dbReference>
<dbReference type="GO" id="GO:0008270">
    <property type="term" value="F:zinc ion binding"/>
    <property type="evidence" value="ECO:0007669"/>
    <property type="project" value="InterPro"/>
</dbReference>
<dbReference type="Pfam" id="PF00484">
    <property type="entry name" value="Pro_CA"/>
    <property type="match status" value="1"/>
</dbReference>
<evidence type="ECO:0000256" key="5">
    <source>
        <dbReference type="ARBA" id="ARBA00024993"/>
    </source>
</evidence>
<dbReference type="PROSITE" id="PS51318">
    <property type="entry name" value="TAT"/>
    <property type="match status" value="1"/>
</dbReference>
<keyword evidence="3 7" id="KW-0862">Zinc</keyword>
<feature type="signal peptide" evidence="8">
    <location>
        <begin position="1"/>
        <end position="30"/>
    </location>
</feature>
<gene>
    <name evidence="9" type="ORF">J2S41_003520</name>
</gene>
<dbReference type="InterPro" id="IPR001765">
    <property type="entry name" value="Carbonic_anhydrase"/>
</dbReference>
<organism evidence="9 10">
    <name type="scientific">Catenuloplanes atrovinosus</name>
    <dbReference type="NCBI Taxonomy" id="137266"/>
    <lineage>
        <taxon>Bacteria</taxon>
        <taxon>Bacillati</taxon>
        <taxon>Actinomycetota</taxon>
        <taxon>Actinomycetes</taxon>
        <taxon>Micromonosporales</taxon>
        <taxon>Micromonosporaceae</taxon>
        <taxon>Catenuloplanes</taxon>
    </lineage>
</organism>
<feature type="chain" id="PRO_5041992405" description="carbonic anhydrase" evidence="8">
    <location>
        <begin position="31"/>
        <end position="233"/>
    </location>
</feature>
<comment type="similarity">
    <text evidence="1">Belongs to the beta-class carbonic anhydrase family.</text>
</comment>
<feature type="binding site" evidence="7">
    <location>
        <position position="143"/>
    </location>
    <ligand>
        <name>Zn(2+)</name>
        <dbReference type="ChEBI" id="CHEBI:29105"/>
    </ligand>
</feature>
<accession>A0AAE3YPD0</accession>
<dbReference type="GO" id="GO:0004089">
    <property type="term" value="F:carbonate dehydratase activity"/>
    <property type="evidence" value="ECO:0007669"/>
    <property type="project" value="UniProtKB-EC"/>
</dbReference>
<comment type="caution">
    <text evidence="9">The sequence shown here is derived from an EMBL/GenBank/DDBJ whole genome shotgun (WGS) entry which is preliminary data.</text>
</comment>
<comment type="catalytic activity">
    <reaction evidence="6">
        <text>hydrogencarbonate + H(+) = CO2 + H2O</text>
        <dbReference type="Rhea" id="RHEA:10748"/>
        <dbReference type="ChEBI" id="CHEBI:15377"/>
        <dbReference type="ChEBI" id="CHEBI:15378"/>
        <dbReference type="ChEBI" id="CHEBI:16526"/>
        <dbReference type="ChEBI" id="CHEBI:17544"/>
        <dbReference type="EC" id="4.2.1.1"/>
    </reaction>
</comment>
<protein>
    <recommendedName>
        <fullName evidence="2">carbonic anhydrase</fullName>
        <ecNumber evidence="2">4.2.1.1</ecNumber>
    </recommendedName>
</protein>
<evidence type="ECO:0000256" key="7">
    <source>
        <dbReference type="PIRSR" id="PIRSR601765-1"/>
    </source>
</evidence>
<evidence type="ECO:0000313" key="10">
    <source>
        <dbReference type="Proteomes" id="UP001183643"/>
    </source>
</evidence>
<dbReference type="EC" id="4.2.1.1" evidence="2"/>
<dbReference type="SUPFAM" id="SSF53056">
    <property type="entry name" value="beta-carbonic anhydrase, cab"/>
    <property type="match status" value="1"/>
</dbReference>
<reference evidence="9" key="1">
    <citation type="submission" date="2023-07" db="EMBL/GenBank/DDBJ databases">
        <title>Sequencing the genomes of 1000 actinobacteria strains.</title>
        <authorList>
            <person name="Klenk H.-P."/>
        </authorList>
    </citation>
    <scope>NUCLEOTIDE SEQUENCE</scope>
    <source>
        <strain evidence="9">DSM 44707</strain>
    </source>
</reference>
<dbReference type="PROSITE" id="PS00704">
    <property type="entry name" value="PROK_CO2_ANHYDRASE_1"/>
    <property type="match status" value="1"/>
</dbReference>
<feature type="binding site" evidence="7">
    <location>
        <position position="87"/>
    </location>
    <ligand>
        <name>Zn(2+)</name>
        <dbReference type="ChEBI" id="CHEBI:29105"/>
    </ligand>
</feature>
<dbReference type="PANTHER" id="PTHR11002">
    <property type="entry name" value="CARBONIC ANHYDRASE"/>
    <property type="match status" value="1"/>
</dbReference>
<evidence type="ECO:0000256" key="6">
    <source>
        <dbReference type="ARBA" id="ARBA00048348"/>
    </source>
</evidence>
<evidence type="ECO:0000313" key="9">
    <source>
        <dbReference type="EMBL" id="MDR7276742.1"/>
    </source>
</evidence>
<keyword evidence="8" id="KW-0732">Signal</keyword>
<evidence type="ECO:0000256" key="2">
    <source>
        <dbReference type="ARBA" id="ARBA00012925"/>
    </source>
</evidence>
<evidence type="ECO:0000256" key="1">
    <source>
        <dbReference type="ARBA" id="ARBA00006217"/>
    </source>
</evidence>
<evidence type="ECO:0000256" key="8">
    <source>
        <dbReference type="SAM" id="SignalP"/>
    </source>
</evidence>